<dbReference type="SUPFAM" id="SSF51905">
    <property type="entry name" value="FAD/NAD(P)-binding domain"/>
    <property type="match status" value="1"/>
</dbReference>
<dbReference type="SUPFAM" id="SSF54373">
    <property type="entry name" value="FAD-linked reductases, C-terminal domain"/>
    <property type="match status" value="1"/>
</dbReference>
<evidence type="ECO:0000256" key="7">
    <source>
        <dbReference type="ARBA" id="ARBA00023070"/>
    </source>
</evidence>
<dbReference type="InterPro" id="IPR001613">
    <property type="entry name" value="Flavin_amine_oxidase"/>
</dbReference>
<dbReference type="Proteomes" id="UP000886476">
    <property type="component" value="Unassembled WGS sequence"/>
</dbReference>
<gene>
    <name evidence="10" type="ORF">HL667_01085</name>
</gene>
<sequence>MVKVVIIGGGCAGLGAAQLLLKNKQHVTLVDAYERFGGRAWTRPDQGFPFDLGPQFIQDPEVNPWTGIAKSLDFELLPRDDKAAGTYYRVQLDGVWQDRLGTPGINEVQTLLDEGYASAEQSDNVPPIAQSPGASADAVLALGSSQYGSIAESAEPWQYIAADRERQAEGSGKVQFVKDGIGTLVNAYGHSLQKSFPDTLTLHPATVVSAVRLRSAENLVRICAGEQVVGDYDYCIVTVPCSAIAGIAFEPPLTFERTSALTYVLLGSYKKVAFCPKQMPDAIAPSCDYYVYDGALGGCWQYFRLPTAPQALICVASGNFAHMLDRMDDETVVAALFKVLNAAYAPAEIVPPQKPMLTNWSMQPHIRGAYSFTRYDGGNANDPTALNARLELGKPHGGGRILFAGEATWVDAYGTIHGAFYSGERAATTILQQAGWA</sequence>
<dbReference type="Gene3D" id="3.90.660.10">
    <property type="match status" value="1"/>
</dbReference>
<evidence type="ECO:0000313" key="11">
    <source>
        <dbReference type="Proteomes" id="UP000886476"/>
    </source>
</evidence>
<dbReference type="EC" id="1.13.12.3" evidence="4"/>
<evidence type="ECO:0000256" key="4">
    <source>
        <dbReference type="ARBA" id="ARBA00012535"/>
    </source>
</evidence>
<dbReference type="EMBL" id="JABFDN010000001">
    <property type="protein sequence ID" value="NPU63587.1"/>
    <property type="molecule type" value="Genomic_DNA"/>
</dbReference>
<dbReference type="PRINTS" id="PR00757">
    <property type="entry name" value="AMINEOXDASEF"/>
</dbReference>
<comment type="similarity">
    <text evidence="3">Belongs to the tryptophan 2-monooxygenase family.</text>
</comment>
<evidence type="ECO:0000256" key="3">
    <source>
        <dbReference type="ARBA" id="ARBA00005833"/>
    </source>
</evidence>
<evidence type="ECO:0000256" key="1">
    <source>
        <dbReference type="ARBA" id="ARBA00001974"/>
    </source>
</evidence>
<dbReference type="InterPro" id="IPR002937">
    <property type="entry name" value="Amino_oxidase"/>
</dbReference>
<feature type="domain" description="Amine oxidase" evidence="9">
    <location>
        <begin position="12"/>
        <end position="431"/>
    </location>
</feature>
<protein>
    <recommendedName>
        <fullName evidence="5">Tryptophan 2-monooxygenase</fullName>
        <ecNumber evidence="4">1.13.12.3</ecNumber>
    </recommendedName>
</protein>
<dbReference type="PANTHER" id="PTHR10742:SF410">
    <property type="entry name" value="LYSINE-SPECIFIC HISTONE DEMETHYLASE 2"/>
    <property type="match status" value="1"/>
</dbReference>
<comment type="catalytic activity">
    <reaction evidence="8">
        <text>L-tryptophan + O2 = indole-3-acetamide + CO2 + H2O</text>
        <dbReference type="Rhea" id="RHEA:16165"/>
        <dbReference type="ChEBI" id="CHEBI:15377"/>
        <dbReference type="ChEBI" id="CHEBI:15379"/>
        <dbReference type="ChEBI" id="CHEBI:16031"/>
        <dbReference type="ChEBI" id="CHEBI:16526"/>
        <dbReference type="ChEBI" id="CHEBI:57912"/>
        <dbReference type="EC" id="1.13.12.3"/>
    </reaction>
</comment>
<dbReference type="Pfam" id="PF01593">
    <property type="entry name" value="Amino_oxidase"/>
    <property type="match status" value="1"/>
</dbReference>
<dbReference type="InterPro" id="IPR036188">
    <property type="entry name" value="FAD/NAD-bd_sf"/>
</dbReference>
<evidence type="ECO:0000256" key="5">
    <source>
        <dbReference type="ARBA" id="ARBA00017871"/>
    </source>
</evidence>
<keyword evidence="6" id="KW-0560">Oxidoreductase</keyword>
<comment type="cofactor">
    <cofactor evidence="1">
        <name>FAD</name>
        <dbReference type="ChEBI" id="CHEBI:57692"/>
    </cofactor>
</comment>
<evidence type="ECO:0000259" key="9">
    <source>
        <dbReference type="Pfam" id="PF01593"/>
    </source>
</evidence>
<keyword evidence="11" id="KW-1185">Reference proteome</keyword>
<dbReference type="PANTHER" id="PTHR10742">
    <property type="entry name" value="FLAVIN MONOAMINE OXIDASE"/>
    <property type="match status" value="1"/>
</dbReference>
<evidence type="ECO:0000256" key="8">
    <source>
        <dbReference type="ARBA" id="ARBA00047321"/>
    </source>
</evidence>
<reference evidence="10" key="1">
    <citation type="submission" date="2020-05" db="EMBL/GenBank/DDBJ databases">
        <title>Nod-independent and nitrogen-fixing Bradyrhizobium aeschynomene sp. nov. isolated from nodules of Aeschynomene indica.</title>
        <authorList>
            <person name="Zhang Z."/>
        </authorList>
    </citation>
    <scope>NUCLEOTIDE SEQUENCE</scope>
    <source>
        <strain evidence="10">83012</strain>
    </source>
</reference>
<evidence type="ECO:0000256" key="2">
    <source>
        <dbReference type="ARBA" id="ARBA00004814"/>
    </source>
</evidence>
<organism evidence="10 11">
    <name type="scientific">Bradyrhizobium aeschynomenes</name>
    <dbReference type="NCBI Taxonomy" id="2734909"/>
    <lineage>
        <taxon>Bacteria</taxon>
        <taxon>Pseudomonadati</taxon>
        <taxon>Pseudomonadota</taxon>
        <taxon>Alphaproteobacteria</taxon>
        <taxon>Hyphomicrobiales</taxon>
        <taxon>Nitrobacteraceae</taxon>
        <taxon>Bradyrhizobium</taxon>
    </lineage>
</organism>
<name>A0ABX2C5L5_9BRAD</name>
<dbReference type="Gene3D" id="3.50.50.60">
    <property type="entry name" value="FAD/NAD(P)-binding domain"/>
    <property type="match status" value="1"/>
</dbReference>
<keyword evidence="7" id="KW-0073">Auxin biosynthesis</keyword>
<dbReference type="RefSeq" id="WP_172108180.1">
    <property type="nucleotide sequence ID" value="NZ_JABFDN010000001.1"/>
</dbReference>
<evidence type="ECO:0000256" key="6">
    <source>
        <dbReference type="ARBA" id="ARBA00023002"/>
    </source>
</evidence>
<proteinExistence type="inferred from homology"/>
<comment type="caution">
    <text evidence="10">The sequence shown here is derived from an EMBL/GenBank/DDBJ whole genome shotgun (WGS) entry which is preliminary data.</text>
</comment>
<accession>A0ABX2C5L5</accession>
<evidence type="ECO:0000313" key="10">
    <source>
        <dbReference type="EMBL" id="NPU63587.1"/>
    </source>
</evidence>
<comment type="pathway">
    <text evidence="2">Plant hormone metabolism; auxin biosynthesis.</text>
</comment>
<dbReference type="InterPro" id="IPR050281">
    <property type="entry name" value="Flavin_monoamine_oxidase"/>
</dbReference>